<organism evidence="1 2">
    <name type="scientific">Natronobacillus azotifigens</name>
    <dbReference type="NCBI Taxonomy" id="472978"/>
    <lineage>
        <taxon>Bacteria</taxon>
        <taxon>Bacillati</taxon>
        <taxon>Bacillota</taxon>
        <taxon>Bacilli</taxon>
        <taxon>Bacillales</taxon>
        <taxon>Bacillaceae</taxon>
        <taxon>Natronobacillus</taxon>
    </lineage>
</organism>
<keyword evidence="2" id="KW-1185">Reference proteome</keyword>
<accession>A0A9J6RFD9</accession>
<protein>
    <submittedName>
        <fullName evidence="1">Uncharacterized protein</fullName>
    </submittedName>
</protein>
<proteinExistence type="predicted"/>
<sequence>MHKYRDGIIRRETEEKAVKEVYILTPTKTVQAETMRYFQEDFHEKYRMGAIQLEPGGVSEDFEDKILAIVKSMWS</sequence>
<dbReference type="EMBL" id="JAPRAT010000038">
    <property type="protein sequence ID" value="MCZ0704474.1"/>
    <property type="molecule type" value="Genomic_DNA"/>
</dbReference>
<name>A0A9J6RFD9_9BACI</name>
<gene>
    <name evidence="1" type="ORF">OWO01_14785</name>
</gene>
<reference evidence="1" key="1">
    <citation type="submission" date="2022-11" db="EMBL/GenBank/DDBJ databases">
        <title>WGS of Natronobacillus azotifigens 24KS-1, an anaerobic diazotrophic haloalkaliphile from soda-rich habitats.</title>
        <authorList>
            <person name="Sorokin D.Y."/>
            <person name="Merkel A.Y."/>
        </authorList>
    </citation>
    <scope>NUCLEOTIDE SEQUENCE</scope>
    <source>
        <strain evidence="1">24KS-1</strain>
    </source>
</reference>
<dbReference type="AlphaFoldDB" id="A0A9J6RFD9"/>
<dbReference type="RefSeq" id="WP_268781247.1">
    <property type="nucleotide sequence ID" value="NZ_JAPRAT010000038.1"/>
</dbReference>
<evidence type="ECO:0000313" key="1">
    <source>
        <dbReference type="EMBL" id="MCZ0704474.1"/>
    </source>
</evidence>
<evidence type="ECO:0000313" key="2">
    <source>
        <dbReference type="Proteomes" id="UP001084197"/>
    </source>
</evidence>
<dbReference type="Proteomes" id="UP001084197">
    <property type="component" value="Unassembled WGS sequence"/>
</dbReference>
<comment type="caution">
    <text evidence="1">The sequence shown here is derived from an EMBL/GenBank/DDBJ whole genome shotgun (WGS) entry which is preliminary data.</text>
</comment>